<dbReference type="RefSeq" id="XP_004343389.1">
    <property type="nucleotide sequence ID" value="XM_004343339.2"/>
</dbReference>
<protein>
    <recommendedName>
        <fullName evidence="7">Amino acid transporter transmembrane domain-containing protein</fullName>
    </recommendedName>
</protein>
<evidence type="ECO:0000256" key="1">
    <source>
        <dbReference type="ARBA" id="ARBA00004141"/>
    </source>
</evidence>
<feature type="transmembrane region" description="Helical" evidence="6">
    <location>
        <begin position="178"/>
        <end position="199"/>
    </location>
</feature>
<feature type="domain" description="Amino acid transporter transmembrane" evidence="7">
    <location>
        <begin position="58"/>
        <end position="422"/>
    </location>
</feature>
<feature type="transmembrane region" description="Helical" evidence="6">
    <location>
        <begin position="330"/>
        <end position="351"/>
    </location>
</feature>
<sequence length="552" mass="59413">MEASDTTRLLGSSSSSSYTHSSNDLTSSLISTSTSNISSTNSSSSNSSSLSHTTRPKKATLLSAYTNLATAAVGVGILSYPYAFDAAGVLMIVLLTLVFIVVNGYTLQVLADFAQRHQAKLTLYSYEELVQVVLGRRAYLVAVAVLFFNVIGSCTGFLIVVCDLAVPVLAKWIDPDSFLASRTFVMLVFGLCVVFPLSLLGDFHSLAFSSFIAVASVLAVAGVVVYRGSSYIADHGSSAFDGDRVFLVQNSFSIVLAVPLCIFALGCHLQVVPLYGEMSPSVQPRFPIVVVGTVTSCGFLYLLTGLFGYVEWTSSVKSDVLTNYDIGDTVIDVAKLLMGLHITLAYPVALFPGRKALDLLIVNWTKGRVEPTLRRTMVQNFFIVLVTGLFAVLVPQVDMVFGFVGSTSAVILDYGFPALMLLQRAREVADEGFFTKPSQPTTNSSGHYPASPVDGRSDGYNEKAALLSGHQGAPRTRGASKLYLFSSAFVVDNESADGQTSWYRDDWYQADGAKARAKWVWRERLIGRALVGMSVLVALVGTGVNLYQDITG</sequence>
<dbReference type="Proteomes" id="UP000008743">
    <property type="component" value="Unassembled WGS sequence"/>
</dbReference>
<dbReference type="InterPro" id="IPR013057">
    <property type="entry name" value="AA_transpt_TM"/>
</dbReference>
<gene>
    <name evidence="8" type="ORF">CAOG_007515</name>
</gene>
<dbReference type="EMBL" id="KE346373">
    <property type="protein sequence ID" value="KJE97029.1"/>
    <property type="molecule type" value="Genomic_DNA"/>
</dbReference>
<evidence type="ECO:0000256" key="6">
    <source>
        <dbReference type="SAM" id="Phobius"/>
    </source>
</evidence>
<evidence type="ECO:0000259" key="7">
    <source>
        <dbReference type="Pfam" id="PF01490"/>
    </source>
</evidence>
<dbReference type="Pfam" id="PF01490">
    <property type="entry name" value="Aa_trans"/>
    <property type="match status" value="1"/>
</dbReference>
<evidence type="ECO:0000256" key="4">
    <source>
        <dbReference type="ARBA" id="ARBA00023136"/>
    </source>
</evidence>
<feature type="region of interest" description="Disordered" evidence="5">
    <location>
        <begin position="434"/>
        <end position="454"/>
    </location>
</feature>
<feature type="transmembrane region" description="Helical" evidence="6">
    <location>
        <begin position="288"/>
        <end position="310"/>
    </location>
</feature>
<feature type="transmembrane region" description="Helical" evidence="6">
    <location>
        <begin position="246"/>
        <end position="267"/>
    </location>
</feature>
<dbReference type="eggNOG" id="KOG1305">
    <property type="taxonomic scope" value="Eukaryota"/>
</dbReference>
<reference evidence="9" key="1">
    <citation type="submission" date="2011-02" db="EMBL/GenBank/DDBJ databases">
        <title>The Genome Sequence of Capsaspora owczarzaki ATCC 30864.</title>
        <authorList>
            <person name="Russ C."/>
            <person name="Cuomo C."/>
            <person name="Burger G."/>
            <person name="Gray M.W."/>
            <person name="Holland P.W.H."/>
            <person name="King N."/>
            <person name="Lang F.B.F."/>
            <person name="Roger A.J."/>
            <person name="Ruiz-Trillo I."/>
            <person name="Young S.K."/>
            <person name="Zeng Q."/>
            <person name="Gargeya S."/>
            <person name="Alvarado L."/>
            <person name="Berlin A."/>
            <person name="Chapman S.B."/>
            <person name="Chen Z."/>
            <person name="Freedman E."/>
            <person name="Gellesch M."/>
            <person name="Goldberg J."/>
            <person name="Griggs A."/>
            <person name="Gujja S."/>
            <person name="Heilman E."/>
            <person name="Heiman D."/>
            <person name="Howarth C."/>
            <person name="Mehta T."/>
            <person name="Neiman D."/>
            <person name="Pearson M."/>
            <person name="Roberts A."/>
            <person name="Saif S."/>
            <person name="Shea T."/>
            <person name="Shenoy N."/>
            <person name="Sisk P."/>
            <person name="Stolte C."/>
            <person name="Sykes S."/>
            <person name="White J."/>
            <person name="Yandava C."/>
            <person name="Haas B."/>
            <person name="Nusbaum C."/>
            <person name="Birren B."/>
        </authorList>
    </citation>
    <scope>NUCLEOTIDE SEQUENCE</scope>
    <source>
        <strain evidence="9">ATCC 30864</strain>
    </source>
</reference>
<organism evidence="8 9">
    <name type="scientific">Capsaspora owczarzaki (strain ATCC 30864)</name>
    <dbReference type="NCBI Taxonomy" id="595528"/>
    <lineage>
        <taxon>Eukaryota</taxon>
        <taxon>Filasterea</taxon>
        <taxon>Capsaspora</taxon>
    </lineage>
</organism>
<feature type="region of interest" description="Disordered" evidence="5">
    <location>
        <begin position="1"/>
        <end position="24"/>
    </location>
</feature>
<dbReference type="PhylomeDB" id="A0A0D2X517"/>
<dbReference type="GO" id="GO:0016020">
    <property type="term" value="C:membrane"/>
    <property type="evidence" value="ECO:0007669"/>
    <property type="project" value="UniProtKB-SubCell"/>
</dbReference>
<keyword evidence="2 6" id="KW-0812">Transmembrane</keyword>
<feature type="transmembrane region" description="Helical" evidence="6">
    <location>
        <begin position="139"/>
        <end position="166"/>
    </location>
</feature>
<proteinExistence type="predicted"/>
<evidence type="ECO:0000256" key="5">
    <source>
        <dbReference type="SAM" id="MobiDB-lite"/>
    </source>
</evidence>
<feature type="transmembrane region" description="Helical" evidence="6">
    <location>
        <begin position="525"/>
        <end position="547"/>
    </location>
</feature>
<feature type="transmembrane region" description="Helical" evidence="6">
    <location>
        <begin position="59"/>
        <end position="80"/>
    </location>
</feature>
<dbReference type="PANTHER" id="PTHR22950">
    <property type="entry name" value="AMINO ACID TRANSPORTER"/>
    <property type="match status" value="1"/>
</dbReference>
<evidence type="ECO:0000256" key="2">
    <source>
        <dbReference type="ARBA" id="ARBA00022692"/>
    </source>
</evidence>
<feature type="transmembrane region" description="Helical" evidence="6">
    <location>
        <begin position="400"/>
        <end position="422"/>
    </location>
</feature>
<dbReference type="GO" id="GO:0015179">
    <property type="term" value="F:L-amino acid transmembrane transporter activity"/>
    <property type="evidence" value="ECO:0007669"/>
    <property type="project" value="TreeGrafter"/>
</dbReference>
<evidence type="ECO:0000256" key="3">
    <source>
        <dbReference type="ARBA" id="ARBA00022989"/>
    </source>
</evidence>
<dbReference type="InParanoid" id="A0A0D2X517"/>
<dbReference type="PANTHER" id="PTHR22950:SF652">
    <property type="entry name" value="TRANSMEMBRANE AMINO ACID TRANSPORTER FAMILY PROTEIN"/>
    <property type="match status" value="1"/>
</dbReference>
<keyword evidence="4 6" id="KW-0472">Membrane</keyword>
<keyword evidence="3 6" id="KW-1133">Transmembrane helix</keyword>
<name>A0A0D2X517_CAPO3</name>
<keyword evidence="9" id="KW-1185">Reference proteome</keyword>
<feature type="transmembrane region" description="Helical" evidence="6">
    <location>
        <begin position="206"/>
        <end position="226"/>
    </location>
</feature>
<evidence type="ECO:0000313" key="8">
    <source>
        <dbReference type="EMBL" id="KJE97029.1"/>
    </source>
</evidence>
<dbReference type="STRING" id="595528.A0A0D2X517"/>
<dbReference type="AlphaFoldDB" id="A0A0D2X517"/>
<feature type="compositionally biased region" description="Polar residues" evidence="5">
    <location>
        <begin position="436"/>
        <end position="446"/>
    </location>
</feature>
<feature type="transmembrane region" description="Helical" evidence="6">
    <location>
        <begin position="86"/>
        <end position="107"/>
    </location>
</feature>
<feature type="transmembrane region" description="Helical" evidence="6">
    <location>
        <begin position="372"/>
        <end position="394"/>
    </location>
</feature>
<comment type="subcellular location">
    <subcellularLocation>
        <location evidence="1">Membrane</location>
        <topology evidence="1">Multi-pass membrane protein</topology>
    </subcellularLocation>
</comment>
<evidence type="ECO:0000313" key="9">
    <source>
        <dbReference type="Proteomes" id="UP000008743"/>
    </source>
</evidence>
<dbReference type="OrthoDB" id="28208at2759"/>
<dbReference type="OMA" id="MITLICG"/>
<accession>A0A0D2X517</accession>